<feature type="transmembrane region" description="Helical" evidence="1">
    <location>
        <begin position="25"/>
        <end position="51"/>
    </location>
</feature>
<dbReference type="Proteomes" id="UP001465976">
    <property type="component" value="Unassembled WGS sequence"/>
</dbReference>
<feature type="domain" description="DUF6533" evidence="2">
    <location>
        <begin position="42"/>
        <end position="82"/>
    </location>
</feature>
<protein>
    <recommendedName>
        <fullName evidence="2">DUF6533 domain-containing protein</fullName>
    </recommendedName>
</protein>
<keyword evidence="4" id="KW-1185">Reference proteome</keyword>
<keyword evidence="1" id="KW-0472">Membrane</keyword>
<accession>A0ABR3FXZ3</accession>
<gene>
    <name evidence="3" type="ORF">V5O48_001570</name>
</gene>
<feature type="transmembrane region" description="Helical" evidence="1">
    <location>
        <begin position="103"/>
        <end position="124"/>
    </location>
</feature>
<proteinExistence type="predicted"/>
<evidence type="ECO:0000259" key="2">
    <source>
        <dbReference type="Pfam" id="PF20151"/>
    </source>
</evidence>
<keyword evidence="1" id="KW-0812">Transmembrane</keyword>
<organism evidence="3 4">
    <name type="scientific">Marasmius crinis-equi</name>
    <dbReference type="NCBI Taxonomy" id="585013"/>
    <lineage>
        <taxon>Eukaryota</taxon>
        <taxon>Fungi</taxon>
        <taxon>Dikarya</taxon>
        <taxon>Basidiomycota</taxon>
        <taxon>Agaricomycotina</taxon>
        <taxon>Agaricomycetes</taxon>
        <taxon>Agaricomycetidae</taxon>
        <taxon>Agaricales</taxon>
        <taxon>Marasmiineae</taxon>
        <taxon>Marasmiaceae</taxon>
        <taxon>Marasmius</taxon>
    </lineage>
</organism>
<feature type="transmembrane region" description="Helical" evidence="1">
    <location>
        <begin position="72"/>
        <end position="91"/>
    </location>
</feature>
<feature type="transmembrane region" description="Helical" evidence="1">
    <location>
        <begin position="180"/>
        <end position="202"/>
    </location>
</feature>
<keyword evidence="1" id="KW-1133">Transmembrane helix</keyword>
<evidence type="ECO:0000313" key="3">
    <source>
        <dbReference type="EMBL" id="KAL0580417.1"/>
    </source>
</evidence>
<dbReference type="EMBL" id="JBAHYK010000031">
    <property type="protein sequence ID" value="KAL0580417.1"/>
    <property type="molecule type" value="Genomic_DNA"/>
</dbReference>
<comment type="caution">
    <text evidence="3">The sequence shown here is derived from an EMBL/GenBank/DDBJ whole genome shotgun (WGS) entry which is preliminary data.</text>
</comment>
<dbReference type="InterPro" id="IPR045340">
    <property type="entry name" value="DUF6533"/>
</dbReference>
<name>A0ABR3FXZ3_9AGAR</name>
<feature type="transmembrane region" description="Helical" evidence="1">
    <location>
        <begin position="136"/>
        <end position="160"/>
    </location>
</feature>
<dbReference type="Pfam" id="PF20151">
    <property type="entry name" value="DUF6533"/>
    <property type="match status" value="1"/>
</dbReference>
<evidence type="ECO:0000256" key="1">
    <source>
        <dbReference type="SAM" id="Phobius"/>
    </source>
</evidence>
<evidence type="ECO:0000313" key="4">
    <source>
        <dbReference type="Proteomes" id="UP001465976"/>
    </source>
</evidence>
<sequence>MSGVVDANWAAAASLGMDEATTTSLATALGLIHVLQVYTSCMVALATWDWLVCLKLEWAHIWRREWSLVKFLYIWTRYYGLLAFGLNLWLFNDNFTVEQCKKLHYLIAATCMWVTLGSEAILAVRTYAFLGKGKFIGAALLVMLLAETGFLLFVSIGAVHQTPQVFPRGPCTASDAPGKHIVSGFWLAPVAFDLICTFLTLYKAVRLQTVGVKNPIVAIFVREGLGYFLVLCCRLVLNLRASRDAGNPGGNFSSNSAGHPVFHSTPPIRGTQTGTINIPLDRIGNQEHYTNDDEYGGVKVQTLIMTG</sequence>
<reference evidence="3 4" key="1">
    <citation type="submission" date="2024-02" db="EMBL/GenBank/DDBJ databases">
        <title>A draft genome for the cacao thread blight pathogen Marasmius crinis-equi.</title>
        <authorList>
            <person name="Cohen S.P."/>
            <person name="Baruah I.K."/>
            <person name="Amoako-Attah I."/>
            <person name="Bukari Y."/>
            <person name="Meinhardt L.W."/>
            <person name="Bailey B.A."/>
        </authorList>
    </citation>
    <scope>NUCLEOTIDE SEQUENCE [LARGE SCALE GENOMIC DNA]</scope>
    <source>
        <strain evidence="3 4">GH-76</strain>
    </source>
</reference>